<accession>A0A0E9QTH1</accession>
<organism evidence="1">
    <name type="scientific">Anguilla anguilla</name>
    <name type="common">European freshwater eel</name>
    <name type="synonym">Muraena anguilla</name>
    <dbReference type="NCBI Taxonomy" id="7936"/>
    <lineage>
        <taxon>Eukaryota</taxon>
        <taxon>Metazoa</taxon>
        <taxon>Chordata</taxon>
        <taxon>Craniata</taxon>
        <taxon>Vertebrata</taxon>
        <taxon>Euteleostomi</taxon>
        <taxon>Actinopterygii</taxon>
        <taxon>Neopterygii</taxon>
        <taxon>Teleostei</taxon>
        <taxon>Anguilliformes</taxon>
        <taxon>Anguillidae</taxon>
        <taxon>Anguilla</taxon>
    </lineage>
</organism>
<protein>
    <submittedName>
        <fullName evidence="1">Uncharacterized protein</fullName>
    </submittedName>
</protein>
<dbReference type="EMBL" id="GBXM01088336">
    <property type="protein sequence ID" value="JAH20241.1"/>
    <property type="molecule type" value="Transcribed_RNA"/>
</dbReference>
<evidence type="ECO:0000313" key="1">
    <source>
        <dbReference type="EMBL" id="JAH20241.1"/>
    </source>
</evidence>
<name>A0A0E9QTH1_ANGAN</name>
<sequence>MYEKRSHPGTHRYLSQELSSVQRVSYPIRKSWMGEMYSWWACSINGNSVG</sequence>
<reference evidence="1" key="2">
    <citation type="journal article" date="2015" name="Fish Shellfish Immunol.">
        <title>Early steps in the European eel (Anguilla anguilla)-Vibrio vulnificus interaction in the gills: Role of the RtxA13 toxin.</title>
        <authorList>
            <person name="Callol A."/>
            <person name="Pajuelo D."/>
            <person name="Ebbesson L."/>
            <person name="Teles M."/>
            <person name="MacKenzie S."/>
            <person name="Amaro C."/>
        </authorList>
    </citation>
    <scope>NUCLEOTIDE SEQUENCE</scope>
</reference>
<proteinExistence type="predicted"/>
<reference evidence="1" key="1">
    <citation type="submission" date="2014-11" db="EMBL/GenBank/DDBJ databases">
        <authorList>
            <person name="Amaro Gonzalez C."/>
        </authorList>
    </citation>
    <scope>NUCLEOTIDE SEQUENCE</scope>
</reference>
<dbReference type="AlphaFoldDB" id="A0A0E9QTH1"/>